<evidence type="ECO:0000313" key="3">
    <source>
        <dbReference type="Proteomes" id="UP000248703"/>
    </source>
</evidence>
<organism evidence="2 3">
    <name type="scientific">Olleya aquimaris</name>
    <dbReference type="NCBI Taxonomy" id="639310"/>
    <lineage>
        <taxon>Bacteria</taxon>
        <taxon>Pseudomonadati</taxon>
        <taxon>Bacteroidota</taxon>
        <taxon>Flavobacteriia</taxon>
        <taxon>Flavobacteriales</taxon>
        <taxon>Flavobacteriaceae</taxon>
    </lineage>
</organism>
<dbReference type="RefSeq" id="WP_111659000.1">
    <property type="nucleotide sequence ID" value="NZ_QLLO01000002.1"/>
</dbReference>
<dbReference type="PROSITE" id="PS01124">
    <property type="entry name" value="HTH_ARAC_FAMILY_2"/>
    <property type="match status" value="1"/>
</dbReference>
<evidence type="ECO:0000259" key="1">
    <source>
        <dbReference type="PROSITE" id="PS01124"/>
    </source>
</evidence>
<sequence>MNFKYIECVTENTLINNFYELNVDSTSIPLHSKVIPTAQCHIIYLKSEVPIETIFKNNKFNNSGLIVLGQSYKSYKLHAKAPYYNLGINLHPTGLYKLLKSDISKFTDKHVKLSEINLELFNLLSPLFEEQIDDCNHLAKKIEKQLLSLDLFENNNTRLVDEAIKLIYQKEGKINVEELLKQIPISQKHLELQFKKIVGLTPLKFIKLYKFLNLMKKYESKQASISQLIEYYSYYDLSHFSKDFNLFMNQKPTDYFKSDNEFLNNYLKE</sequence>
<keyword evidence="3" id="KW-1185">Reference proteome</keyword>
<dbReference type="Proteomes" id="UP000248703">
    <property type="component" value="Unassembled WGS sequence"/>
</dbReference>
<gene>
    <name evidence="2" type="ORF">LY08_00649</name>
</gene>
<dbReference type="GO" id="GO:0043565">
    <property type="term" value="F:sequence-specific DNA binding"/>
    <property type="evidence" value="ECO:0007669"/>
    <property type="project" value="InterPro"/>
</dbReference>
<name>A0A327RMW9_9FLAO</name>
<evidence type="ECO:0000313" key="2">
    <source>
        <dbReference type="EMBL" id="RAJ16873.1"/>
    </source>
</evidence>
<protein>
    <submittedName>
        <fullName evidence="2">Helix-turn-helix protein</fullName>
    </submittedName>
</protein>
<feature type="domain" description="HTH araC/xylS-type" evidence="1">
    <location>
        <begin position="161"/>
        <end position="258"/>
    </location>
</feature>
<dbReference type="GO" id="GO:0003700">
    <property type="term" value="F:DNA-binding transcription factor activity"/>
    <property type="evidence" value="ECO:0007669"/>
    <property type="project" value="InterPro"/>
</dbReference>
<dbReference type="AlphaFoldDB" id="A0A327RMW9"/>
<dbReference type="InterPro" id="IPR046532">
    <property type="entry name" value="DUF6597"/>
</dbReference>
<dbReference type="OrthoDB" id="323290at2"/>
<dbReference type="InterPro" id="IPR018060">
    <property type="entry name" value="HTH_AraC"/>
</dbReference>
<dbReference type="SMART" id="SM00342">
    <property type="entry name" value="HTH_ARAC"/>
    <property type="match status" value="1"/>
</dbReference>
<accession>A0A327RMW9</accession>
<dbReference type="Pfam" id="PF12833">
    <property type="entry name" value="HTH_18"/>
    <property type="match status" value="1"/>
</dbReference>
<dbReference type="Pfam" id="PF20240">
    <property type="entry name" value="DUF6597"/>
    <property type="match status" value="1"/>
</dbReference>
<dbReference type="Gene3D" id="1.10.10.60">
    <property type="entry name" value="Homeodomain-like"/>
    <property type="match status" value="1"/>
</dbReference>
<comment type="caution">
    <text evidence="2">The sequence shown here is derived from an EMBL/GenBank/DDBJ whole genome shotgun (WGS) entry which is preliminary data.</text>
</comment>
<proteinExistence type="predicted"/>
<reference evidence="2 3" key="1">
    <citation type="submission" date="2018-06" db="EMBL/GenBank/DDBJ databases">
        <title>Genomic Encyclopedia of Archaeal and Bacterial Type Strains, Phase II (KMG-II): from individual species to whole genera.</title>
        <authorList>
            <person name="Goeker M."/>
        </authorList>
    </citation>
    <scope>NUCLEOTIDE SEQUENCE [LARGE SCALE GENOMIC DNA]</scope>
    <source>
        <strain evidence="2 3">DSM 24464</strain>
    </source>
</reference>
<dbReference type="EMBL" id="QLLO01000002">
    <property type="protein sequence ID" value="RAJ16873.1"/>
    <property type="molecule type" value="Genomic_DNA"/>
</dbReference>